<protein>
    <submittedName>
        <fullName evidence="2">Uncharacterized protein</fullName>
    </submittedName>
</protein>
<sequence>MRANSKLLRAIAHIRLHHNFKQKAISKRFLKLGQLAVIFIALILVVRFIYFRVTYTGRPDIKAQEIVVDNKTIILQQADYQFVYQMQTQPTEQQVQTFVAYLKLNNKEIWNLLYQSPDHMNEVPFLNNTEHDFFEQRVLNRGYLLVSTRLPIPAELALVEGKPYEHFYAKTSSIPKIPLKKSLVEYVYNKCYFTNIEDNSKYGKYLRKLRDLLNDSALNYMLDAGTLIGSERLFSVIPHDYDFDFRINWREAIRVREVLKRMTLDRKNGVIFVDCSQVNAHWKLGIACTEDPEWAYNNATGRVAKPKGSYNGDSGRLDQESQVRRMLKSCDLEVDFFISRLLPTQRKVTMPEYPYEVSWDMLYPVKYRPFMKTIFPAPRDFEMYFKSMYFTSPQWCQGFHASQKDVDPRSDMFDPADENYNKLVEFFVNSNCNFIFLPCELMHNKIPFKIKFILPKEKQKFTALEFEVRVVPEVGKDSPNSVTYVVDQVFITYKFQ</sequence>
<reference evidence="2 3" key="1">
    <citation type="submission" date="2024-11" db="EMBL/GenBank/DDBJ databases">
        <title>Adaptive evolution of stress response genes in parasites aligns with host niche diversity.</title>
        <authorList>
            <person name="Hahn C."/>
            <person name="Resl P."/>
        </authorList>
    </citation>
    <scope>NUCLEOTIDE SEQUENCE [LARGE SCALE GENOMIC DNA]</scope>
    <source>
        <strain evidence="2">EGGRZ-B1_66</strain>
        <tissue evidence="2">Body</tissue>
    </source>
</reference>
<evidence type="ECO:0000256" key="1">
    <source>
        <dbReference type="SAM" id="Phobius"/>
    </source>
</evidence>
<dbReference type="PANTHER" id="PTHR43404:SF2">
    <property type="entry name" value="LIPOPOLYSACCHARIDE CHOLINEPHOSPHOTRANSFERASE LICD"/>
    <property type="match status" value="1"/>
</dbReference>
<dbReference type="EMBL" id="JBJKFK010002208">
    <property type="protein sequence ID" value="KAL3311462.1"/>
    <property type="molecule type" value="Genomic_DNA"/>
</dbReference>
<keyword evidence="1" id="KW-0812">Transmembrane</keyword>
<dbReference type="InterPro" id="IPR052942">
    <property type="entry name" value="LPS_cholinephosphotransferase"/>
</dbReference>
<dbReference type="Proteomes" id="UP001626550">
    <property type="component" value="Unassembled WGS sequence"/>
</dbReference>
<accession>A0ABD2PVH9</accession>
<gene>
    <name evidence="2" type="ORF">Ciccas_009956</name>
</gene>
<keyword evidence="1" id="KW-0472">Membrane</keyword>
<dbReference type="AlphaFoldDB" id="A0ABD2PVH9"/>
<evidence type="ECO:0000313" key="3">
    <source>
        <dbReference type="Proteomes" id="UP001626550"/>
    </source>
</evidence>
<keyword evidence="3" id="KW-1185">Reference proteome</keyword>
<proteinExistence type="predicted"/>
<comment type="caution">
    <text evidence="2">The sequence shown here is derived from an EMBL/GenBank/DDBJ whole genome shotgun (WGS) entry which is preliminary data.</text>
</comment>
<dbReference type="PANTHER" id="PTHR43404">
    <property type="entry name" value="LIPOPOLYSACCHARIDE CHOLINEPHOSPHOTRANSFERASE LICD"/>
    <property type="match status" value="1"/>
</dbReference>
<feature type="transmembrane region" description="Helical" evidence="1">
    <location>
        <begin position="29"/>
        <end position="50"/>
    </location>
</feature>
<name>A0ABD2PVH9_9PLAT</name>
<keyword evidence="1" id="KW-1133">Transmembrane helix</keyword>
<evidence type="ECO:0000313" key="2">
    <source>
        <dbReference type="EMBL" id="KAL3311462.1"/>
    </source>
</evidence>
<organism evidence="2 3">
    <name type="scientific">Cichlidogyrus casuarinus</name>
    <dbReference type="NCBI Taxonomy" id="1844966"/>
    <lineage>
        <taxon>Eukaryota</taxon>
        <taxon>Metazoa</taxon>
        <taxon>Spiralia</taxon>
        <taxon>Lophotrochozoa</taxon>
        <taxon>Platyhelminthes</taxon>
        <taxon>Monogenea</taxon>
        <taxon>Monopisthocotylea</taxon>
        <taxon>Dactylogyridea</taxon>
        <taxon>Ancyrocephalidae</taxon>
        <taxon>Cichlidogyrus</taxon>
    </lineage>
</organism>